<sequence>MSCDFAVRTVGLSKRFGDLWAVRDLDLEISMGSVYGFLGPNGSGKTTTMRMLTTLTKPTSGSAEIMGVDIQDRERVIGKIGYLPEQPPLFEELSGLEQLSYVSKLYGLSSDVAGERIEYYLRKLDMVDAAGRKIEGYSKGMRQKIGIIQAVIHKPEVVFLDEPTSGLDPKSARTVKDLISELSGSSETTVFLSTHILSVVDELSDKVGVLKNGDLVTEGAPEDLKKKVESGESRSLEEVFLSVTADHKEESKGR</sequence>
<comment type="caution">
    <text evidence="5">The sequence shown here is derived from an EMBL/GenBank/DDBJ whole genome shotgun (WGS) entry which is preliminary data.</text>
</comment>
<keyword evidence="1" id="KW-0813">Transport</keyword>
<dbReference type="SUPFAM" id="SSF52540">
    <property type="entry name" value="P-loop containing nucleoside triphosphate hydrolases"/>
    <property type="match status" value="1"/>
</dbReference>
<dbReference type="PANTHER" id="PTHR42939">
    <property type="entry name" value="ABC TRANSPORTER ATP-BINDING PROTEIN ALBC-RELATED"/>
    <property type="match status" value="1"/>
</dbReference>
<gene>
    <name evidence="5" type="ORF">AMET1_1299</name>
</gene>
<dbReference type="GO" id="GO:0016887">
    <property type="term" value="F:ATP hydrolysis activity"/>
    <property type="evidence" value="ECO:0007669"/>
    <property type="project" value="InterPro"/>
</dbReference>
<dbReference type="InterPro" id="IPR003593">
    <property type="entry name" value="AAA+_ATPase"/>
</dbReference>
<evidence type="ECO:0000313" key="6">
    <source>
        <dbReference type="Proteomes" id="UP000195137"/>
    </source>
</evidence>
<dbReference type="GO" id="GO:0005524">
    <property type="term" value="F:ATP binding"/>
    <property type="evidence" value="ECO:0007669"/>
    <property type="project" value="UniProtKB-KW"/>
</dbReference>
<dbReference type="PROSITE" id="PS50893">
    <property type="entry name" value="ABC_TRANSPORTER_2"/>
    <property type="match status" value="1"/>
</dbReference>
<dbReference type="RefSeq" id="WP_086637665.1">
    <property type="nucleotide sequence ID" value="NZ_MRZU01000004.1"/>
</dbReference>
<keyword evidence="2" id="KW-0547">Nucleotide-binding</keyword>
<dbReference type="Pfam" id="PF00005">
    <property type="entry name" value="ABC_tran"/>
    <property type="match status" value="1"/>
</dbReference>
<dbReference type="InterPro" id="IPR003439">
    <property type="entry name" value="ABC_transporter-like_ATP-bd"/>
</dbReference>
<dbReference type="InterPro" id="IPR051782">
    <property type="entry name" value="ABC_Transporter_VariousFunc"/>
</dbReference>
<reference evidence="5 6" key="1">
    <citation type="submission" date="2016-12" db="EMBL/GenBank/DDBJ databases">
        <title>Discovery of methanogenic haloarchaea.</title>
        <authorList>
            <person name="Sorokin D.Y."/>
            <person name="Makarova K.S."/>
            <person name="Abbas B."/>
            <person name="Ferrer M."/>
            <person name="Golyshin P.N."/>
        </authorList>
    </citation>
    <scope>NUCLEOTIDE SEQUENCE [LARGE SCALE GENOMIC DNA]</scope>
    <source>
        <strain evidence="5">AMET1</strain>
    </source>
</reference>
<dbReference type="InterPro" id="IPR027417">
    <property type="entry name" value="P-loop_NTPase"/>
</dbReference>
<evidence type="ECO:0000256" key="3">
    <source>
        <dbReference type="ARBA" id="ARBA00022840"/>
    </source>
</evidence>
<dbReference type="EMBL" id="MRZU01000004">
    <property type="protein sequence ID" value="OUJ18384.1"/>
    <property type="molecule type" value="Genomic_DNA"/>
</dbReference>
<dbReference type="PROSITE" id="PS00211">
    <property type="entry name" value="ABC_TRANSPORTER_1"/>
    <property type="match status" value="1"/>
</dbReference>
<dbReference type="InterPro" id="IPR017871">
    <property type="entry name" value="ABC_transporter-like_CS"/>
</dbReference>
<organism evidence="5 6">
    <name type="scientific">Methanonatronarchaeum thermophilum</name>
    <dbReference type="NCBI Taxonomy" id="1927129"/>
    <lineage>
        <taxon>Archaea</taxon>
        <taxon>Methanobacteriati</taxon>
        <taxon>Methanobacteriota</taxon>
        <taxon>Methanonatronarchaeia</taxon>
        <taxon>Methanonatronarchaeales</taxon>
        <taxon>Methanonatronarchaeaceae</taxon>
        <taxon>Methanonatronarchaeum</taxon>
    </lineage>
</organism>
<dbReference type="SMART" id="SM00382">
    <property type="entry name" value="AAA"/>
    <property type="match status" value="1"/>
</dbReference>
<keyword evidence="3" id="KW-0067">ATP-binding</keyword>
<dbReference type="OrthoDB" id="87732at2157"/>
<dbReference type="PANTHER" id="PTHR42939:SF1">
    <property type="entry name" value="ABC TRANSPORTER ATP-BINDING PROTEIN ALBC-RELATED"/>
    <property type="match status" value="1"/>
</dbReference>
<keyword evidence="6" id="KW-1185">Reference proteome</keyword>
<evidence type="ECO:0000313" key="5">
    <source>
        <dbReference type="EMBL" id="OUJ18384.1"/>
    </source>
</evidence>
<feature type="domain" description="ABC transporter" evidence="4">
    <location>
        <begin position="7"/>
        <end position="237"/>
    </location>
</feature>
<dbReference type="AlphaFoldDB" id="A0A1Y3GDV8"/>
<proteinExistence type="predicted"/>
<dbReference type="Gene3D" id="3.40.50.300">
    <property type="entry name" value="P-loop containing nucleotide triphosphate hydrolases"/>
    <property type="match status" value="1"/>
</dbReference>
<dbReference type="Proteomes" id="UP000195137">
    <property type="component" value="Unassembled WGS sequence"/>
</dbReference>
<protein>
    <submittedName>
        <fullName evidence="5">ABC-type multidrug transport system ATPase component</fullName>
    </submittedName>
</protein>
<evidence type="ECO:0000256" key="2">
    <source>
        <dbReference type="ARBA" id="ARBA00022741"/>
    </source>
</evidence>
<name>A0A1Y3GDV8_9EURY</name>
<evidence type="ECO:0000256" key="1">
    <source>
        <dbReference type="ARBA" id="ARBA00022448"/>
    </source>
</evidence>
<evidence type="ECO:0000259" key="4">
    <source>
        <dbReference type="PROSITE" id="PS50893"/>
    </source>
</evidence>
<accession>A0A1Y3GDV8</accession>